<dbReference type="OrthoDB" id="10042591at2759"/>
<organism evidence="6 7">
    <name type="scientific">Rotaria socialis</name>
    <dbReference type="NCBI Taxonomy" id="392032"/>
    <lineage>
        <taxon>Eukaryota</taxon>
        <taxon>Metazoa</taxon>
        <taxon>Spiralia</taxon>
        <taxon>Gnathifera</taxon>
        <taxon>Rotifera</taxon>
        <taxon>Eurotatoria</taxon>
        <taxon>Bdelloidea</taxon>
        <taxon>Philodinida</taxon>
        <taxon>Philodinidae</taxon>
        <taxon>Rotaria</taxon>
    </lineage>
</organism>
<feature type="compositionally biased region" description="Pro residues" evidence="4">
    <location>
        <begin position="112"/>
        <end position="133"/>
    </location>
</feature>
<evidence type="ECO:0000313" key="7">
    <source>
        <dbReference type="Proteomes" id="UP000663825"/>
    </source>
</evidence>
<feature type="domain" description="RING-type" evidence="5">
    <location>
        <begin position="7"/>
        <end position="49"/>
    </location>
</feature>
<evidence type="ECO:0000256" key="3">
    <source>
        <dbReference type="PROSITE-ProRule" id="PRU00175"/>
    </source>
</evidence>
<accession>A0A817NMU2</accession>
<evidence type="ECO:0000256" key="2">
    <source>
        <dbReference type="ARBA" id="ARBA00022833"/>
    </source>
</evidence>
<dbReference type="InterPro" id="IPR013083">
    <property type="entry name" value="Znf_RING/FYVE/PHD"/>
</dbReference>
<dbReference type="InterPro" id="IPR047153">
    <property type="entry name" value="TRIM45/56/19-like"/>
</dbReference>
<dbReference type="PANTHER" id="PTHR25462:SF296">
    <property type="entry name" value="MEIOTIC P26, ISOFORM F"/>
    <property type="match status" value="1"/>
</dbReference>
<keyword evidence="2" id="KW-0862">Zinc</keyword>
<feature type="compositionally biased region" description="Pro residues" evidence="4">
    <location>
        <begin position="142"/>
        <end position="155"/>
    </location>
</feature>
<keyword evidence="1 3" id="KW-0479">Metal-binding</keyword>
<name>A0A817NMU2_9BILA</name>
<reference evidence="6" key="1">
    <citation type="submission" date="2021-02" db="EMBL/GenBank/DDBJ databases">
        <authorList>
            <person name="Nowell W R."/>
        </authorList>
    </citation>
    <scope>NUCLEOTIDE SEQUENCE</scope>
</reference>
<dbReference type="PANTHER" id="PTHR25462">
    <property type="entry name" value="BONUS, ISOFORM C-RELATED"/>
    <property type="match status" value="1"/>
</dbReference>
<dbReference type="AlphaFoldDB" id="A0A817NMU2"/>
<evidence type="ECO:0000256" key="1">
    <source>
        <dbReference type="ARBA" id="ARBA00022771"/>
    </source>
</evidence>
<keyword evidence="1 3" id="KW-0863">Zinc-finger</keyword>
<evidence type="ECO:0000259" key="5">
    <source>
        <dbReference type="PROSITE" id="PS50089"/>
    </source>
</evidence>
<dbReference type="InterPro" id="IPR001841">
    <property type="entry name" value="Znf_RING"/>
</dbReference>
<proteinExistence type="predicted"/>
<dbReference type="Gene3D" id="3.30.40.10">
    <property type="entry name" value="Zinc/RING finger domain, C3HC4 (zinc finger)"/>
    <property type="match status" value="1"/>
</dbReference>
<dbReference type="PROSITE" id="PS50089">
    <property type="entry name" value="ZF_RING_2"/>
    <property type="match status" value="1"/>
</dbReference>
<protein>
    <recommendedName>
        <fullName evidence="5">RING-type domain-containing protein</fullName>
    </recommendedName>
</protein>
<evidence type="ECO:0000256" key="4">
    <source>
        <dbReference type="SAM" id="MobiDB-lite"/>
    </source>
</evidence>
<sequence>MSNPENCPNCDNIYGNEPRKIPCGHIVCHKCCLDLFNKENNTLICPVCDSMHTFKSKNIFKKSLQQVAHSGFGKKSAIREMSFASTMPMEKASGTEKAANKEVKKAVVNLPTVPPGAPPETSPSHLPPTPPQAESPVVVNKPSPPPLLLPQPPTPPPLMPTRGTIVTDHLSKIVKQQPIPNNTPLPSLLSTIVTPPPPTQSNLDAVIARCHSCANKCQVIVCEHCDHFVCLKCAEEHRTTMKVDTQGLKNKWQECKNKYNILLQKLNQYNRDKVQIESDLAAIRVAVEQRSHDTIQYIIDQREALTDRINEHIDKEQKINSIKHNDLAHEFRQIQNRLESALNGEDIGSYTQDDFLRDIRELQNRMNKRNTLIETHILQIPTISRYERVPIEKLLGELHFNSHMMNGNPHRTKPSLFNNPSFSHQNGSLDCPSKLSTANILNLSPRVSSPIVNPIPTPPPTHNHIPSINDISNIKPLMADAYPNGTTDAFDEFRRMAAQIHQQFNAPYSKVINAASSIPSSTLSDGSANTDGVDKSYKKLLMKTKTKIPSTSSFCQQWKIEHTAVPNFLCMTSSPTPKLFILDKYGKVSVCSIPPNRTKPFETFTLFPNGNDELIESAVVSSRFLIVYARKKQDTMTGKMYFFNHECKSVLPNGIYQSIPVHHILCDQNANRLYCLDRMRCTIYYHALPNSSNEIEACMKTRRDFTQFNSNYAAFKMLQNDDILGFYERNECTVHLYDKKTTEKIEEFKSEHFMDRFESWGIIAIRKDNNSLIFKVDERIDHDASNRQHIVYEVNRFSKQVISQIQLSSVFGMIIGPNNEVILGIRQTKDNGVIQCYLRK</sequence>
<comment type="caution">
    <text evidence="6">The sequence shown here is derived from an EMBL/GenBank/DDBJ whole genome shotgun (WGS) entry which is preliminary data.</text>
</comment>
<dbReference type="EMBL" id="CAJNXB010000934">
    <property type="protein sequence ID" value="CAF3115177.1"/>
    <property type="molecule type" value="Genomic_DNA"/>
</dbReference>
<dbReference type="Proteomes" id="UP000663825">
    <property type="component" value="Unassembled WGS sequence"/>
</dbReference>
<evidence type="ECO:0000313" key="6">
    <source>
        <dbReference type="EMBL" id="CAF3115177.1"/>
    </source>
</evidence>
<dbReference type="GO" id="GO:0008270">
    <property type="term" value="F:zinc ion binding"/>
    <property type="evidence" value="ECO:0007669"/>
    <property type="project" value="UniProtKB-KW"/>
</dbReference>
<feature type="region of interest" description="Disordered" evidence="4">
    <location>
        <begin position="110"/>
        <end position="155"/>
    </location>
</feature>
<gene>
    <name evidence="6" type="ORF">TIS948_LOCUS7686</name>
</gene>
<dbReference type="SMART" id="SM00184">
    <property type="entry name" value="RING"/>
    <property type="match status" value="2"/>
</dbReference>
<dbReference type="SUPFAM" id="SSF57850">
    <property type="entry name" value="RING/U-box"/>
    <property type="match status" value="1"/>
</dbReference>